<keyword evidence="3" id="KW-1185">Reference proteome</keyword>
<feature type="region of interest" description="Disordered" evidence="1">
    <location>
        <begin position="155"/>
        <end position="188"/>
    </location>
</feature>
<dbReference type="AlphaFoldDB" id="A0A9K3Q1R8"/>
<dbReference type="Proteomes" id="UP000693970">
    <property type="component" value="Unassembled WGS sequence"/>
</dbReference>
<feature type="compositionally biased region" description="Low complexity" evidence="1">
    <location>
        <begin position="63"/>
        <end position="78"/>
    </location>
</feature>
<gene>
    <name evidence="2" type="ORF">IV203_030526</name>
</gene>
<sequence>MDRFPIADASNTYVPAIPRSRKQVTLSIPHHQRDDDPQTASPTLQKVLKRVPTPPQIHRSLLRRSSAPASPHIPIPSSGGRTSTASWWLSSADHQRELEQQQFDEQMADHRDYVFYRRVVQGIRQTQQRRNPNEFLYQQNEQCLSHVMKMRRLEDPDEEVDDASSSSEIDDENNHDEYDDGCIFDMEL</sequence>
<evidence type="ECO:0000313" key="2">
    <source>
        <dbReference type="EMBL" id="KAG7367783.1"/>
    </source>
</evidence>
<evidence type="ECO:0000313" key="3">
    <source>
        <dbReference type="Proteomes" id="UP000693970"/>
    </source>
</evidence>
<evidence type="ECO:0000256" key="1">
    <source>
        <dbReference type="SAM" id="MobiDB-lite"/>
    </source>
</evidence>
<organism evidence="2 3">
    <name type="scientific">Nitzschia inconspicua</name>
    <dbReference type="NCBI Taxonomy" id="303405"/>
    <lineage>
        <taxon>Eukaryota</taxon>
        <taxon>Sar</taxon>
        <taxon>Stramenopiles</taxon>
        <taxon>Ochrophyta</taxon>
        <taxon>Bacillariophyta</taxon>
        <taxon>Bacillariophyceae</taxon>
        <taxon>Bacillariophycidae</taxon>
        <taxon>Bacillariales</taxon>
        <taxon>Bacillariaceae</taxon>
        <taxon>Nitzschia</taxon>
    </lineage>
</organism>
<name>A0A9K3Q1R8_9STRA</name>
<comment type="caution">
    <text evidence="2">The sequence shown here is derived from an EMBL/GenBank/DDBJ whole genome shotgun (WGS) entry which is preliminary data.</text>
</comment>
<dbReference type="EMBL" id="JAGRRH010000006">
    <property type="protein sequence ID" value="KAG7367783.1"/>
    <property type="molecule type" value="Genomic_DNA"/>
</dbReference>
<protein>
    <submittedName>
        <fullName evidence="2">Uncharacterized protein</fullName>
    </submittedName>
</protein>
<reference evidence="2" key="1">
    <citation type="journal article" date="2021" name="Sci. Rep.">
        <title>Diploid genomic architecture of Nitzschia inconspicua, an elite biomass production diatom.</title>
        <authorList>
            <person name="Oliver A."/>
            <person name="Podell S."/>
            <person name="Pinowska A."/>
            <person name="Traller J.C."/>
            <person name="Smith S.R."/>
            <person name="McClure R."/>
            <person name="Beliaev A."/>
            <person name="Bohutskyi P."/>
            <person name="Hill E.A."/>
            <person name="Rabines A."/>
            <person name="Zheng H."/>
            <person name="Allen L.Z."/>
            <person name="Kuo A."/>
            <person name="Grigoriev I.V."/>
            <person name="Allen A.E."/>
            <person name="Hazlebeck D."/>
            <person name="Allen E.E."/>
        </authorList>
    </citation>
    <scope>NUCLEOTIDE SEQUENCE</scope>
    <source>
        <strain evidence="2">Hildebrandi</strain>
    </source>
</reference>
<feature type="region of interest" description="Disordered" evidence="1">
    <location>
        <begin position="60"/>
        <end position="84"/>
    </location>
</feature>
<proteinExistence type="predicted"/>
<reference evidence="2" key="2">
    <citation type="submission" date="2021-04" db="EMBL/GenBank/DDBJ databases">
        <authorList>
            <person name="Podell S."/>
        </authorList>
    </citation>
    <scope>NUCLEOTIDE SEQUENCE</scope>
    <source>
        <strain evidence="2">Hildebrandi</strain>
    </source>
</reference>
<accession>A0A9K3Q1R8</accession>
<feature type="region of interest" description="Disordered" evidence="1">
    <location>
        <begin position="26"/>
        <end position="45"/>
    </location>
</feature>